<sequence>MAPLIPAELSLDCRFSSQNWIPKTIGAFLAEISRIRNASEKIPMLDDYVNQLQDEMKKIDVFKRELPLSMLLLNDAIATVKEELMQCKKSDSEPVLEEFIPLKKISRDDKDEKIENCKEKDSINCRDKMNWMSSVQLWNSDTNYPNTNFSNNKPSLKLDNSKKRTAEEIDRTVMDDSLQSGKNRTVGKSSMPFKGCDELPGVLSLSMPVTKNSMDGIYSSDFISKTSCSRSGSSSGTNSQSNYKAGNHQTARKQRRCWSPELHRRFVSALQHLGGPQAATPKQIRELMQVDGLTNDEVKSHLQKYRIHAQRGTKNMLKEQCRESSKPSNSQSGSPHGPLHLDSMEDEVDGKSESHSWEK</sequence>
<feature type="region of interest" description="Disordered" evidence="6">
    <location>
        <begin position="228"/>
        <end position="257"/>
    </location>
</feature>
<comment type="caution">
    <text evidence="8">The sequence shown here is derived from an EMBL/GenBank/DDBJ whole genome shotgun (WGS) entry which is preliminary data.</text>
</comment>
<keyword evidence="4" id="KW-0804">Transcription</keyword>
<feature type="region of interest" description="Disordered" evidence="6">
    <location>
        <begin position="310"/>
        <end position="359"/>
    </location>
</feature>
<feature type="compositionally biased region" description="Basic and acidic residues" evidence="6">
    <location>
        <begin position="349"/>
        <end position="359"/>
    </location>
</feature>
<evidence type="ECO:0000313" key="9">
    <source>
        <dbReference type="Proteomes" id="UP000826271"/>
    </source>
</evidence>
<feature type="compositionally biased region" description="Low complexity" evidence="6">
    <location>
        <begin position="228"/>
        <end position="242"/>
    </location>
</feature>
<dbReference type="Gene3D" id="1.10.10.60">
    <property type="entry name" value="Homeodomain-like"/>
    <property type="match status" value="1"/>
</dbReference>
<dbReference type="InterPro" id="IPR001005">
    <property type="entry name" value="SANT/Myb"/>
</dbReference>
<dbReference type="AlphaFoldDB" id="A0AAV6W2S3"/>
<dbReference type="Pfam" id="PF26575">
    <property type="entry name" value="HHO5_N"/>
    <property type="match status" value="1"/>
</dbReference>
<keyword evidence="9" id="KW-1185">Reference proteome</keyword>
<dbReference type="InterPro" id="IPR017930">
    <property type="entry name" value="Myb_dom"/>
</dbReference>
<name>A0AAV6W2S3_9LAMI</name>
<feature type="domain" description="HTH myb-type" evidence="7">
    <location>
        <begin position="250"/>
        <end position="310"/>
    </location>
</feature>
<dbReference type="EMBL" id="WHWC01000019">
    <property type="protein sequence ID" value="KAG8364296.1"/>
    <property type="molecule type" value="Genomic_DNA"/>
</dbReference>
<dbReference type="GO" id="GO:0005634">
    <property type="term" value="C:nucleus"/>
    <property type="evidence" value="ECO:0007669"/>
    <property type="project" value="UniProtKB-SubCell"/>
</dbReference>
<dbReference type="Pfam" id="PF00249">
    <property type="entry name" value="Myb_DNA-binding"/>
    <property type="match status" value="1"/>
</dbReference>
<accession>A0AAV6W2S3</accession>
<evidence type="ECO:0000256" key="6">
    <source>
        <dbReference type="SAM" id="MobiDB-lite"/>
    </source>
</evidence>
<evidence type="ECO:0000256" key="1">
    <source>
        <dbReference type="ARBA" id="ARBA00004123"/>
    </source>
</evidence>
<dbReference type="GO" id="GO:0003700">
    <property type="term" value="F:DNA-binding transcription factor activity"/>
    <property type="evidence" value="ECO:0007669"/>
    <property type="project" value="InterPro"/>
</dbReference>
<evidence type="ECO:0000259" key="7">
    <source>
        <dbReference type="PROSITE" id="PS51294"/>
    </source>
</evidence>
<evidence type="ECO:0000256" key="4">
    <source>
        <dbReference type="ARBA" id="ARBA00023163"/>
    </source>
</evidence>
<dbReference type="Proteomes" id="UP000826271">
    <property type="component" value="Unassembled WGS sequence"/>
</dbReference>
<evidence type="ECO:0000256" key="2">
    <source>
        <dbReference type="ARBA" id="ARBA00023015"/>
    </source>
</evidence>
<dbReference type="PANTHER" id="PTHR31003">
    <property type="entry name" value="MYB FAMILY TRANSCRIPTION FACTOR"/>
    <property type="match status" value="1"/>
</dbReference>
<reference evidence="8" key="1">
    <citation type="submission" date="2019-10" db="EMBL/GenBank/DDBJ databases">
        <authorList>
            <person name="Zhang R."/>
            <person name="Pan Y."/>
            <person name="Wang J."/>
            <person name="Ma R."/>
            <person name="Yu S."/>
        </authorList>
    </citation>
    <scope>NUCLEOTIDE SEQUENCE</scope>
    <source>
        <strain evidence="8">LA-IB0</strain>
        <tissue evidence="8">Leaf</tissue>
    </source>
</reference>
<evidence type="ECO:0000256" key="5">
    <source>
        <dbReference type="ARBA" id="ARBA00023242"/>
    </source>
</evidence>
<keyword evidence="5" id="KW-0539">Nucleus</keyword>
<dbReference type="PANTHER" id="PTHR31003:SF3">
    <property type="entry name" value="HOMEODOMAIN-LIKE SUPERFAMILY PROTEIN-RELATED"/>
    <property type="match status" value="1"/>
</dbReference>
<dbReference type="PROSITE" id="PS51294">
    <property type="entry name" value="HTH_MYB"/>
    <property type="match status" value="1"/>
</dbReference>
<protein>
    <recommendedName>
        <fullName evidence="7">HTH myb-type domain-containing protein</fullName>
    </recommendedName>
</protein>
<comment type="subcellular location">
    <subcellularLocation>
        <location evidence="1">Nucleus</location>
    </subcellularLocation>
</comment>
<evidence type="ECO:0000256" key="3">
    <source>
        <dbReference type="ARBA" id="ARBA00023125"/>
    </source>
</evidence>
<dbReference type="GO" id="GO:0003677">
    <property type="term" value="F:DNA binding"/>
    <property type="evidence" value="ECO:0007669"/>
    <property type="project" value="UniProtKB-KW"/>
</dbReference>
<keyword evidence="2" id="KW-0805">Transcription regulation</keyword>
<keyword evidence="3" id="KW-0238">DNA-binding</keyword>
<dbReference type="InterPro" id="IPR009057">
    <property type="entry name" value="Homeodomain-like_sf"/>
</dbReference>
<evidence type="ECO:0000313" key="8">
    <source>
        <dbReference type="EMBL" id="KAG8364296.1"/>
    </source>
</evidence>
<dbReference type="SUPFAM" id="SSF46689">
    <property type="entry name" value="Homeodomain-like"/>
    <property type="match status" value="1"/>
</dbReference>
<dbReference type="InterPro" id="IPR058673">
    <property type="entry name" value="HHO5-like_N"/>
</dbReference>
<proteinExistence type="predicted"/>
<dbReference type="NCBIfam" id="TIGR01557">
    <property type="entry name" value="myb_SHAQKYF"/>
    <property type="match status" value="1"/>
</dbReference>
<feature type="compositionally biased region" description="Basic and acidic residues" evidence="6">
    <location>
        <begin position="316"/>
        <end position="325"/>
    </location>
</feature>
<dbReference type="FunFam" id="1.10.10.60:FF:000002">
    <property type="entry name" value="Myb family transcription factor"/>
    <property type="match status" value="1"/>
</dbReference>
<dbReference type="InterPro" id="IPR006447">
    <property type="entry name" value="Myb_dom_plants"/>
</dbReference>
<organism evidence="8 9">
    <name type="scientific">Buddleja alternifolia</name>
    <dbReference type="NCBI Taxonomy" id="168488"/>
    <lineage>
        <taxon>Eukaryota</taxon>
        <taxon>Viridiplantae</taxon>
        <taxon>Streptophyta</taxon>
        <taxon>Embryophyta</taxon>
        <taxon>Tracheophyta</taxon>
        <taxon>Spermatophyta</taxon>
        <taxon>Magnoliopsida</taxon>
        <taxon>eudicotyledons</taxon>
        <taxon>Gunneridae</taxon>
        <taxon>Pentapetalae</taxon>
        <taxon>asterids</taxon>
        <taxon>lamiids</taxon>
        <taxon>Lamiales</taxon>
        <taxon>Scrophulariaceae</taxon>
        <taxon>Buddlejeae</taxon>
        <taxon>Buddleja</taxon>
    </lineage>
</organism>
<gene>
    <name evidence="8" type="ORF">BUALT_Bualt19G0113700</name>
</gene>
<dbReference type="InterPro" id="IPR044787">
    <property type="entry name" value="HHO5-like"/>
</dbReference>